<accession>A0A2G9URJ9</accession>
<proteinExistence type="predicted"/>
<organism evidence="1 2">
    <name type="scientific">Teladorsagia circumcincta</name>
    <name type="common">Brown stomach worm</name>
    <name type="synonym">Ostertagia circumcincta</name>
    <dbReference type="NCBI Taxonomy" id="45464"/>
    <lineage>
        <taxon>Eukaryota</taxon>
        <taxon>Metazoa</taxon>
        <taxon>Ecdysozoa</taxon>
        <taxon>Nematoda</taxon>
        <taxon>Chromadorea</taxon>
        <taxon>Rhabditida</taxon>
        <taxon>Rhabditina</taxon>
        <taxon>Rhabditomorpha</taxon>
        <taxon>Strongyloidea</taxon>
        <taxon>Trichostrongylidae</taxon>
        <taxon>Teladorsagia</taxon>
    </lineage>
</organism>
<dbReference type="OrthoDB" id="408954at2759"/>
<gene>
    <name evidence="1" type="ORF">TELCIR_05189</name>
</gene>
<keyword evidence="2" id="KW-1185">Reference proteome</keyword>
<sequence length="79" mass="9074">MDFSVYELDLVGSQAIAWNVQNEPSPEAHDYHHKVFNECFGVLGILDYIYGEMFLKKGQQLEQRLNSNLCGNETKSAEY</sequence>
<dbReference type="EMBL" id="KZ345581">
    <property type="protein sequence ID" value="PIO72857.1"/>
    <property type="molecule type" value="Genomic_DNA"/>
</dbReference>
<dbReference type="AlphaFoldDB" id="A0A2G9URJ9"/>
<name>A0A2G9URJ9_TELCI</name>
<reference evidence="1 2" key="1">
    <citation type="submission" date="2015-09" db="EMBL/GenBank/DDBJ databases">
        <title>Draft genome of the parasitic nematode Teladorsagia circumcincta isolate WARC Sus (inbred).</title>
        <authorList>
            <person name="Mitreva M."/>
        </authorList>
    </citation>
    <scope>NUCLEOTIDE SEQUENCE [LARGE SCALE GENOMIC DNA]</scope>
    <source>
        <strain evidence="1 2">S</strain>
    </source>
</reference>
<protein>
    <submittedName>
        <fullName evidence="1">Uncharacterized protein</fullName>
    </submittedName>
</protein>
<evidence type="ECO:0000313" key="1">
    <source>
        <dbReference type="EMBL" id="PIO72857.1"/>
    </source>
</evidence>
<evidence type="ECO:0000313" key="2">
    <source>
        <dbReference type="Proteomes" id="UP000230423"/>
    </source>
</evidence>
<dbReference type="Proteomes" id="UP000230423">
    <property type="component" value="Unassembled WGS sequence"/>
</dbReference>